<organism evidence="2 3">
    <name type="scientific">Cladonia borealis</name>
    <dbReference type="NCBI Taxonomy" id="184061"/>
    <lineage>
        <taxon>Eukaryota</taxon>
        <taxon>Fungi</taxon>
        <taxon>Dikarya</taxon>
        <taxon>Ascomycota</taxon>
        <taxon>Pezizomycotina</taxon>
        <taxon>Lecanoromycetes</taxon>
        <taxon>OSLEUM clade</taxon>
        <taxon>Lecanoromycetidae</taxon>
        <taxon>Lecanorales</taxon>
        <taxon>Lecanorineae</taxon>
        <taxon>Cladoniaceae</taxon>
        <taxon>Cladonia</taxon>
    </lineage>
</organism>
<dbReference type="AlphaFoldDB" id="A0AA39V409"/>
<evidence type="ECO:0000313" key="2">
    <source>
        <dbReference type="EMBL" id="KAK0515097.1"/>
    </source>
</evidence>
<accession>A0AA39V409</accession>
<protein>
    <submittedName>
        <fullName evidence="2">Uncharacterized protein</fullName>
    </submittedName>
</protein>
<reference evidence="2" key="1">
    <citation type="submission" date="2023-03" db="EMBL/GenBank/DDBJ databases">
        <title>Complete genome of Cladonia borealis.</title>
        <authorList>
            <person name="Park H."/>
        </authorList>
    </citation>
    <scope>NUCLEOTIDE SEQUENCE</scope>
    <source>
        <strain evidence="2">ANT050790</strain>
    </source>
</reference>
<dbReference type="PANTHER" id="PTHR21521">
    <property type="entry name" value="AMUN, ISOFORM A"/>
    <property type="match status" value="1"/>
</dbReference>
<name>A0AA39V409_9LECA</name>
<proteinExistence type="predicted"/>
<dbReference type="PANTHER" id="PTHR21521:SF0">
    <property type="entry name" value="AMUN, ISOFORM A"/>
    <property type="match status" value="1"/>
</dbReference>
<dbReference type="EMBL" id="JAFEKC020000004">
    <property type="protein sequence ID" value="KAK0515097.1"/>
    <property type="molecule type" value="Genomic_DNA"/>
</dbReference>
<evidence type="ECO:0000256" key="1">
    <source>
        <dbReference type="SAM" id="MobiDB-lite"/>
    </source>
</evidence>
<keyword evidence="3" id="KW-1185">Reference proteome</keyword>
<feature type="region of interest" description="Disordered" evidence="1">
    <location>
        <begin position="206"/>
        <end position="258"/>
    </location>
</feature>
<gene>
    <name evidence="2" type="ORF">JMJ35_002476</name>
</gene>
<dbReference type="Proteomes" id="UP001166286">
    <property type="component" value="Unassembled WGS sequence"/>
</dbReference>
<feature type="compositionally biased region" description="Basic and acidic residues" evidence="1">
    <location>
        <begin position="376"/>
        <end position="391"/>
    </location>
</feature>
<feature type="region of interest" description="Disordered" evidence="1">
    <location>
        <begin position="376"/>
        <end position="406"/>
    </location>
</feature>
<sequence>MKSTDGAAHISYSNLEKHLRSYESHVPPNLQDLESLRLNDTPETLAQRKKNGKAFLEKKEVTSLVEWKLKHGTYRPNLAKLVASNTAKEIRETTKSAFAIYEADNDDYFKAITALTKLKGIGPATASLLLSTYDPVQVPFFSDELYRYLHFEDAKSKGWDRKINYTMKEYKELFSKLQTLRSRLEKESKQQVSAIDIEKMAYVLGKEATSSTDPPPKKRDAEDDQEALPPPPAKRRKSGNEVAPPSSKPKNPSWIATDIRRVEQVRRKGLSGPPTYDTLGYELDKAYIIKKTSNRMPSARSAWGEKAMRKFAEERRNTMRKVEILGLNKHENNISPFDEFVWCAKVARDLGIAYHLVGMEEFEEWKRRGFSVKEGELERENIPEEERERISRLASGSALRKGSKHR</sequence>
<comment type="caution">
    <text evidence="2">The sequence shown here is derived from an EMBL/GenBank/DDBJ whole genome shotgun (WGS) entry which is preliminary data.</text>
</comment>
<evidence type="ECO:0000313" key="3">
    <source>
        <dbReference type="Proteomes" id="UP001166286"/>
    </source>
</evidence>